<name>F8GZ16_CUPNN</name>
<dbReference type="AlphaFoldDB" id="F8GZ16"/>
<protein>
    <submittedName>
        <fullName evidence="1">Uncharacterized protein</fullName>
    </submittedName>
</protein>
<dbReference type="RefSeq" id="WP_013954390.1">
    <property type="nucleotide sequence ID" value="NC_015724.1"/>
</dbReference>
<proteinExistence type="predicted"/>
<sequence>MEEHIIGAGMVSYPAGLQLRVHVYRNNNRPALALICADDYLPYLDLTANVPDQELAEDEVFIAAWNVPNDVLTALLESGWFVPARTIATGYIRGPVWKIQSADLLAWIADAREDALADMPQ</sequence>
<evidence type="ECO:0000313" key="1">
    <source>
        <dbReference type="EMBL" id="AEI83107.1"/>
    </source>
</evidence>
<evidence type="ECO:0000313" key="2">
    <source>
        <dbReference type="Proteomes" id="UP000006798"/>
    </source>
</evidence>
<dbReference type="Proteomes" id="UP000006798">
    <property type="component" value="Plasmid pBB2"/>
</dbReference>
<accession>F8GZ16</accession>
<reference evidence="1 2" key="1">
    <citation type="journal article" date="2011" name="J. Bacteriol.">
        <title>Complete genome sequence of the type strain Cupriavidus necator N-1.</title>
        <authorList>
            <person name="Poehlein A."/>
            <person name="Kusian B."/>
            <person name="Friedrich B."/>
            <person name="Daniel R."/>
            <person name="Bowien B."/>
        </authorList>
    </citation>
    <scope>NUCLEOTIDE SEQUENCE [LARGE SCALE GENOMIC DNA]</scope>
    <source>
        <strain evidence="2">ATCC 43291 / DSM 13513 / CCUG 52238 / LMG 8453 / N-1</strain>
        <plasmid evidence="1 2">pBB2</plasmid>
    </source>
</reference>
<gene>
    <name evidence="1" type="ordered locus">CNE_BB2p03120</name>
</gene>
<dbReference type="GeneID" id="34307668"/>
<keyword evidence="1" id="KW-0614">Plasmid</keyword>
<geneLocation type="plasmid" evidence="1 2">
    <name>pBB2</name>
</geneLocation>
<dbReference type="EMBL" id="CP002880">
    <property type="protein sequence ID" value="AEI83107.1"/>
    <property type="molecule type" value="Genomic_DNA"/>
</dbReference>
<dbReference type="KEGG" id="cnc:CNE_BB2p03120"/>
<organism evidence="1 2">
    <name type="scientific">Cupriavidus necator (strain ATCC 43291 / DSM 13513 / CCUG 52238 / LMG 8453 / N-1)</name>
    <name type="common">Ralstonia eutropha</name>
    <dbReference type="NCBI Taxonomy" id="1042878"/>
    <lineage>
        <taxon>Bacteria</taxon>
        <taxon>Pseudomonadati</taxon>
        <taxon>Pseudomonadota</taxon>
        <taxon>Betaproteobacteria</taxon>
        <taxon>Burkholderiales</taxon>
        <taxon>Burkholderiaceae</taxon>
        <taxon>Cupriavidus</taxon>
    </lineage>
</organism>
<dbReference type="HOGENOM" id="CLU_162029_0_0_4"/>